<comment type="function">
    <text evidence="4">Catalyzes the transfer of a formyl group from 10-formyltetrahydrofolate to 5-phospho-ribosyl-glycinamide (GAR), producing 5-phospho-ribosyl-N-formylglycinamide (FGAR) and tetrahydrofolate.</text>
</comment>
<feature type="active site" description="Proton donor" evidence="4">
    <location>
        <position position="111"/>
    </location>
</feature>
<keyword evidence="7" id="KW-1185">Reference proteome</keyword>
<comment type="similarity">
    <text evidence="4">Belongs to the GART family.</text>
</comment>
<evidence type="ECO:0000313" key="7">
    <source>
        <dbReference type="Proteomes" id="UP000078287"/>
    </source>
</evidence>
<dbReference type="InterPro" id="IPR036477">
    <property type="entry name" value="Formyl_transf_N_sf"/>
</dbReference>
<protein>
    <recommendedName>
        <fullName evidence="4">Phosphoribosylglycinamide formyltransferase</fullName>
        <ecNumber evidence="4">2.1.2.2</ecNumber>
    </recommendedName>
    <alternativeName>
        <fullName evidence="4">5'-phosphoribosylglycinamide transformylase</fullName>
    </alternativeName>
    <alternativeName>
        <fullName evidence="4">GAR transformylase</fullName>
        <shortName evidence="4">GART</shortName>
    </alternativeName>
</protein>
<comment type="caution">
    <text evidence="4">Lacks conserved residue(s) required for the propagation of feature annotation.</text>
</comment>
<dbReference type="UniPathway" id="UPA00074">
    <property type="reaction ID" value="UER00126"/>
</dbReference>
<dbReference type="EC" id="2.1.2.2" evidence="4"/>
<dbReference type="PANTHER" id="PTHR43369">
    <property type="entry name" value="PHOSPHORIBOSYLGLYCINAMIDE FORMYLTRANSFERASE"/>
    <property type="match status" value="1"/>
</dbReference>
<feature type="binding site" evidence="4">
    <location>
        <position position="67"/>
    </location>
    <ligand>
        <name>(6R)-10-formyltetrahydrofolate</name>
        <dbReference type="ChEBI" id="CHEBI:195366"/>
    </ligand>
</feature>
<dbReference type="GO" id="GO:0006189">
    <property type="term" value="P:'de novo' IMP biosynthetic process"/>
    <property type="evidence" value="ECO:0007669"/>
    <property type="project" value="UniProtKB-UniRule"/>
</dbReference>
<feature type="binding site" evidence="4">
    <location>
        <position position="109"/>
    </location>
    <ligand>
        <name>(6R)-10-formyltetrahydrofolate</name>
        <dbReference type="ChEBI" id="CHEBI:195366"/>
    </ligand>
</feature>
<dbReference type="CDD" id="cd08645">
    <property type="entry name" value="FMT_core_GART"/>
    <property type="match status" value="1"/>
</dbReference>
<dbReference type="STRING" id="1707952.A6A03_16220"/>
<comment type="catalytic activity">
    <reaction evidence="4">
        <text>N(1)-(5-phospho-beta-D-ribosyl)glycinamide + (6R)-10-formyltetrahydrofolate = N(2)-formyl-N(1)-(5-phospho-beta-D-ribosyl)glycinamide + (6S)-5,6,7,8-tetrahydrofolate + H(+)</text>
        <dbReference type="Rhea" id="RHEA:15053"/>
        <dbReference type="ChEBI" id="CHEBI:15378"/>
        <dbReference type="ChEBI" id="CHEBI:57453"/>
        <dbReference type="ChEBI" id="CHEBI:143788"/>
        <dbReference type="ChEBI" id="CHEBI:147286"/>
        <dbReference type="ChEBI" id="CHEBI:195366"/>
        <dbReference type="EC" id="2.1.2.2"/>
    </reaction>
</comment>
<evidence type="ECO:0000259" key="5">
    <source>
        <dbReference type="Pfam" id="PF00551"/>
    </source>
</evidence>
<name>A0A178M7A5_9CHLR</name>
<dbReference type="NCBIfam" id="TIGR00639">
    <property type="entry name" value="PurN"/>
    <property type="match status" value="1"/>
</dbReference>
<organism evidence="6 7">
    <name type="scientific">Chloroflexus islandicus</name>
    <dbReference type="NCBI Taxonomy" id="1707952"/>
    <lineage>
        <taxon>Bacteria</taxon>
        <taxon>Bacillati</taxon>
        <taxon>Chloroflexota</taxon>
        <taxon>Chloroflexia</taxon>
        <taxon>Chloroflexales</taxon>
        <taxon>Chloroflexineae</taxon>
        <taxon>Chloroflexaceae</taxon>
        <taxon>Chloroflexus</taxon>
    </lineage>
</organism>
<dbReference type="GO" id="GO:0005829">
    <property type="term" value="C:cytosol"/>
    <property type="evidence" value="ECO:0007669"/>
    <property type="project" value="TreeGrafter"/>
</dbReference>
<evidence type="ECO:0000256" key="1">
    <source>
        <dbReference type="ARBA" id="ARBA00005054"/>
    </source>
</evidence>
<accession>A0A178M7A5</accession>
<dbReference type="InterPro" id="IPR002376">
    <property type="entry name" value="Formyl_transf_N"/>
</dbReference>
<evidence type="ECO:0000313" key="6">
    <source>
        <dbReference type="EMBL" id="OAN44649.1"/>
    </source>
</evidence>
<dbReference type="AlphaFoldDB" id="A0A178M7A5"/>
<comment type="pathway">
    <text evidence="1 4">Purine metabolism; IMP biosynthesis via de novo pathway; N(2)-formyl-N(1)-(5-phospho-D-ribosyl)glycinamide from N(1)-(5-phospho-D-ribosyl)glycinamide (10-formyl THF route): step 1/1.</text>
</comment>
<sequence length="206" mass="21532">MPSIAVLLSGSGSNLQALLDAQAAGELAGEVTLVVSDRAQAYGLQRALNAGIAAAHVPLSAPRGPLRQQWERRLAGVVACFEPDLIVLAGFMRVLSATFLEQFPNRVINQHPALLPADGGDTVTTSSGIVIPALRGAHVVADAIRLGLPVTGCTIHRVTPRVDDGPILASAEVPVMPGDTVESLHERIKAVERRLIVATVNRLLGG</sequence>
<gene>
    <name evidence="4" type="primary">purN</name>
    <name evidence="6" type="ORF">A6A03_16220</name>
</gene>
<keyword evidence="3 4" id="KW-0658">Purine biosynthesis</keyword>
<reference evidence="6 7" key="1">
    <citation type="submission" date="2016-04" db="EMBL/GenBank/DDBJ databases">
        <title>Chloroflexus islandicus sp. nov., a thermophilic filamentous anoxygenic phototrophic bacterium from geyser Strokkur (Iceland).</title>
        <authorList>
            <person name="Gaisin V.A."/>
            <person name="Kalashnikov A.M."/>
            <person name="Sukhacheva M.V."/>
            <person name="Grouzdev D.S."/>
            <person name="Ivanov T.M."/>
            <person name="Kuznetsov B."/>
            <person name="Gorlenko V.M."/>
        </authorList>
    </citation>
    <scope>NUCLEOTIDE SEQUENCE [LARGE SCALE GENOMIC DNA]</scope>
    <source>
        <strain evidence="7">isl-2</strain>
    </source>
</reference>
<proteinExistence type="inferred from homology"/>
<dbReference type="SUPFAM" id="SSF53328">
    <property type="entry name" value="Formyltransferase"/>
    <property type="match status" value="1"/>
</dbReference>
<evidence type="ECO:0000256" key="2">
    <source>
        <dbReference type="ARBA" id="ARBA00022679"/>
    </source>
</evidence>
<evidence type="ECO:0000256" key="3">
    <source>
        <dbReference type="ARBA" id="ARBA00022755"/>
    </source>
</evidence>
<dbReference type="RefSeq" id="WP_066788924.1">
    <property type="nucleotide sequence ID" value="NZ_LWQS01000063.1"/>
</dbReference>
<dbReference type="Gene3D" id="3.40.50.170">
    <property type="entry name" value="Formyl transferase, N-terminal domain"/>
    <property type="match status" value="1"/>
</dbReference>
<dbReference type="Pfam" id="PF00551">
    <property type="entry name" value="Formyl_trans_N"/>
    <property type="match status" value="1"/>
</dbReference>
<dbReference type="HAMAP" id="MF_01930">
    <property type="entry name" value="PurN"/>
    <property type="match status" value="1"/>
</dbReference>
<dbReference type="OrthoDB" id="9806170at2"/>
<dbReference type="EMBL" id="LWQS01000063">
    <property type="protein sequence ID" value="OAN44649.1"/>
    <property type="molecule type" value="Genomic_DNA"/>
</dbReference>
<dbReference type="PANTHER" id="PTHR43369:SF2">
    <property type="entry name" value="PHOSPHORIBOSYLGLYCINAMIDE FORMYLTRANSFERASE"/>
    <property type="match status" value="1"/>
</dbReference>
<comment type="caution">
    <text evidence="6">The sequence shown here is derived from an EMBL/GenBank/DDBJ whole genome shotgun (WGS) entry which is preliminary data.</text>
</comment>
<feature type="site" description="Raises pKa of active site His" evidence="4">
    <location>
        <position position="163"/>
    </location>
</feature>
<feature type="domain" description="Formyl transferase N-terminal" evidence="5">
    <location>
        <begin position="4"/>
        <end position="199"/>
    </location>
</feature>
<evidence type="ECO:0000256" key="4">
    <source>
        <dbReference type="HAMAP-Rule" id="MF_01930"/>
    </source>
</evidence>
<feature type="binding site" evidence="4">
    <location>
        <begin position="12"/>
        <end position="14"/>
    </location>
    <ligand>
        <name>N(1)-(5-phospho-beta-D-ribosyl)glycinamide</name>
        <dbReference type="ChEBI" id="CHEBI:143788"/>
    </ligand>
</feature>
<dbReference type="GO" id="GO:0004644">
    <property type="term" value="F:phosphoribosylglycinamide formyltransferase activity"/>
    <property type="evidence" value="ECO:0007669"/>
    <property type="project" value="UniProtKB-UniRule"/>
</dbReference>
<dbReference type="InterPro" id="IPR004607">
    <property type="entry name" value="GART"/>
</dbReference>
<keyword evidence="2 4" id="KW-0808">Transferase</keyword>
<dbReference type="Proteomes" id="UP000078287">
    <property type="component" value="Unassembled WGS sequence"/>
</dbReference>